<feature type="compositionally biased region" description="Basic and acidic residues" evidence="1">
    <location>
        <begin position="44"/>
        <end position="55"/>
    </location>
</feature>
<accession>A0A382H425</accession>
<organism evidence="2">
    <name type="scientific">marine metagenome</name>
    <dbReference type="NCBI Taxonomy" id="408172"/>
    <lineage>
        <taxon>unclassified sequences</taxon>
        <taxon>metagenomes</taxon>
        <taxon>ecological metagenomes</taxon>
    </lineage>
</organism>
<dbReference type="EMBL" id="UINC01058983">
    <property type="protein sequence ID" value="SVB81885.1"/>
    <property type="molecule type" value="Genomic_DNA"/>
</dbReference>
<dbReference type="AlphaFoldDB" id="A0A382H425"/>
<proteinExistence type="predicted"/>
<gene>
    <name evidence="2" type="ORF">METZ01_LOCUS234739</name>
</gene>
<sequence>MPDKVQAETDKTVDVPKEAVREPADTPESKVTEGVQDSLPGLEPGERPKTRRPRQEEVLVRVRRRDRDEIDLV</sequence>
<evidence type="ECO:0000313" key="2">
    <source>
        <dbReference type="EMBL" id="SVB81885.1"/>
    </source>
</evidence>
<feature type="non-terminal residue" evidence="2">
    <location>
        <position position="73"/>
    </location>
</feature>
<feature type="compositionally biased region" description="Basic and acidic residues" evidence="1">
    <location>
        <begin position="1"/>
        <end position="31"/>
    </location>
</feature>
<reference evidence="2" key="1">
    <citation type="submission" date="2018-05" db="EMBL/GenBank/DDBJ databases">
        <authorList>
            <person name="Lanie J.A."/>
            <person name="Ng W.-L."/>
            <person name="Kazmierczak K.M."/>
            <person name="Andrzejewski T.M."/>
            <person name="Davidsen T.M."/>
            <person name="Wayne K.J."/>
            <person name="Tettelin H."/>
            <person name="Glass J.I."/>
            <person name="Rusch D."/>
            <person name="Podicherti R."/>
            <person name="Tsui H.-C.T."/>
            <person name="Winkler M.E."/>
        </authorList>
    </citation>
    <scope>NUCLEOTIDE SEQUENCE</scope>
</reference>
<name>A0A382H425_9ZZZZ</name>
<feature type="region of interest" description="Disordered" evidence="1">
    <location>
        <begin position="1"/>
        <end position="55"/>
    </location>
</feature>
<protein>
    <submittedName>
        <fullName evidence="2">Uncharacterized protein</fullName>
    </submittedName>
</protein>
<evidence type="ECO:0000256" key="1">
    <source>
        <dbReference type="SAM" id="MobiDB-lite"/>
    </source>
</evidence>